<dbReference type="Gene3D" id="3.90.550.10">
    <property type="entry name" value="Spore Coat Polysaccharide Biosynthesis Protein SpsA, Chain A"/>
    <property type="match status" value="1"/>
</dbReference>
<dbReference type="PANTHER" id="PTHR43646:SF2">
    <property type="entry name" value="GLYCOSYLTRANSFERASE 2-LIKE DOMAIN-CONTAINING PROTEIN"/>
    <property type="match status" value="1"/>
</dbReference>
<dbReference type="Pfam" id="PF00535">
    <property type="entry name" value="Glycos_transf_2"/>
    <property type="match status" value="1"/>
</dbReference>
<dbReference type="RefSeq" id="WP_188574955.1">
    <property type="nucleotide sequence ID" value="NZ_BMCT01000001.1"/>
</dbReference>
<feature type="domain" description="Glycosyltransferase 2-like" evidence="6">
    <location>
        <begin position="3"/>
        <end position="100"/>
    </location>
</feature>
<evidence type="ECO:0000256" key="5">
    <source>
        <dbReference type="ARBA" id="ARBA00023136"/>
    </source>
</evidence>
<accession>A0A917BNQ5</accession>
<evidence type="ECO:0000259" key="6">
    <source>
        <dbReference type="Pfam" id="PF00535"/>
    </source>
</evidence>
<evidence type="ECO:0000313" key="7">
    <source>
        <dbReference type="EMBL" id="GGF48076.1"/>
    </source>
</evidence>
<proteinExistence type="predicted"/>
<protein>
    <submittedName>
        <fullName evidence="7">Glycosyl transferase</fullName>
    </submittedName>
</protein>
<gene>
    <name evidence="7" type="ORF">GCM10007301_04210</name>
</gene>
<organism evidence="7 8">
    <name type="scientific">Azorhizobium oxalatiphilum</name>
    <dbReference type="NCBI Taxonomy" id="980631"/>
    <lineage>
        <taxon>Bacteria</taxon>
        <taxon>Pseudomonadati</taxon>
        <taxon>Pseudomonadota</taxon>
        <taxon>Alphaproteobacteria</taxon>
        <taxon>Hyphomicrobiales</taxon>
        <taxon>Xanthobacteraceae</taxon>
        <taxon>Azorhizobium</taxon>
    </lineage>
</organism>
<evidence type="ECO:0000256" key="2">
    <source>
        <dbReference type="ARBA" id="ARBA00022475"/>
    </source>
</evidence>
<sequence length="199" mass="21324">MISVVIPTKDSERDLVPVLSALVAGVTGGVLREVILVDGASTDETATIADAAGCTFLPSVGDVGVRLKQGAAHTRGRWLLFLGPNAILDEGWPREVSAFLETMERRGGADKAVATFRLSMDGYGFRPRLGEAMAAAKLNVLGLPKPGQGLLISRRHYDRLGGHPPGVSAERRLMARIGRRRVHVLRTRVLLAAPRTDAD</sequence>
<dbReference type="Proteomes" id="UP000606044">
    <property type="component" value="Unassembled WGS sequence"/>
</dbReference>
<comment type="subcellular location">
    <subcellularLocation>
        <location evidence="1">Cell membrane</location>
    </subcellularLocation>
</comment>
<keyword evidence="2" id="KW-1003">Cell membrane</keyword>
<keyword evidence="8" id="KW-1185">Reference proteome</keyword>
<evidence type="ECO:0000313" key="8">
    <source>
        <dbReference type="Proteomes" id="UP000606044"/>
    </source>
</evidence>
<name>A0A917BNQ5_9HYPH</name>
<dbReference type="PANTHER" id="PTHR43646">
    <property type="entry name" value="GLYCOSYLTRANSFERASE"/>
    <property type="match status" value="1"/>
</dbReference>
<reference evidence="7" key="1">
    <citation type="journal article" date="2014" name="Int. J. Syst. Evol. Microbiol.">
        <title>Complete genome sequence of Corynebacterium casei LMG S-19264T (=DSM 44701T), isolated from a smear-ripened cheese.</title>
        <authorList>
            <consortium name="US DOE Joint Genome Institute (JGI-PGF)"/>
            <person name="Walter F."/>
            <person name="Albersmeier A."/>
            <person name="Kalinowski J."/>
            <person name="Ruckert C."/>
        </authorList>
    </citation>
    <scope>NUCLEOTIDE SEQUENCE</scope>
    <source>
        <strain evidence="7">CCM 7897</strain>
    </source>
</reference>
<evidence type="ECO:0000256" key="4">
    <source>
        <dbReference type="ARBA" id="ARBA00022679"/>
    </source>
</evidence>
<comment type="caution">
    <text evidence="7">The sequence shown here is derived from an EMBL/GenBank/DDBJ whole genome shotgun (WGS) entry which is preliminary data.</text>
</comment>
<dbReference type="GO" id="GO:0016757">
    <property type="term" value="F:glycosyltransferase activity"/>
    <property type="evidence" value="ECO:0007669"/>
    <property type="project" value="UniProtKB-KW"/>
</dbReference>
<evidence type="ECO:0000256" key="3">
    <source>
        <dbReference type="ARBA" id="ARBA00022676"/>
    </source>
</evidence>
<reference evidence="7" key="2">
    <citation type="submission" date="2020-09" db="EMBL/GenBank/DDBJ databases">
        <authorList>
            <person name="Sun Q."/>
            <person name="Sedlacek I."/>
        </authorList>
    </citation>
    <scope>NUCLEOTIDE SEQUENCE</scope>
    <source>
        <strain evidence="7">CCM 7897</strain>
    </source>
</reference>
<keyword evidence="3" id="KW-0328">Glycosyltransferase</keyword>
<dbReference type="AlphaFoldDB" id="A0A917BNQ5"/>
<dbReference type="InterPro" id="IPR001173">
    <property type="entry name" value="Glyco_trans_2-like"/>
</dbReference>
<dbReference type="SUPFAM" id="SSF53448">
    <property type="entry name" value="Nucleotide-diphospho-sugar transferases"/>
    <property type="match status" value="1"/>
</dbReference>
<evidence type="ECO:0000256" key="1">
    <source>
        <dbReference type="ARBA" id="ARBA00004236"/>
    </source>
</evidence>
<dbReference type="InterPro" id="IPR029044">
    <property type="entry name" value="Nucleotide-diphossugar_trans"/>
</dbReference>
<keyword evidence="5" id="KW-0472">Membrane</keyword>
<keyword evidence="4 7" id="KW-0808">Transferase</keyword>
<dbReference type="EMBL" id="BMCT01000001">
    <property type="protein sequence ID" value="GGF48076.1"/>
    <property type="molecule type" value="Genomic_DNA"/>
</dbReference>
<dbReference type="GO" id="GO:0005886">
    <property type="term" value="C:plasma membrane"/>
    <property type="evidence" value="ECO:0007669"/>
    <property type="project" value="UniProtKB-SubCell"/>
</dbReference>